<comment type="similarity">
    <text evidence="2">Belongs to the autoinducer-2 exporter (AI-2E) (TC 2.A.86) family.</text>
</comment>
<evidence type="ECO:0000256" key="1">
    <source>
        <dbReference type="ARBA" id="ARBA00004141"/>
    </source>
</evidence>
<proteinExistence type="inferred from homology"/>
<dbReference type="RefSeq" id="WP_040037095.1">
    <property type="nucleotide sequence ID" value="NZ_JWIQ02000030.1"/>
</dbReference>
<feature type="transmembrane region" description="Helical" evidence="6">
    <location>
        <begin position="209"/>
        <end position="226"/>
    </location>
</feature>
<feature type="transmembrane region" description="Helical" evidence="6">
    <location>
        <begin position="232"/>
        <end position="259"/>
    </location>
</feature>
<evidence type="ECO:0000256" key="3">
    <source>
        <dbReference type="ARBA" id="ARBA00022692"/>
    </source>
</evidence>
<keyword evidence="5 6" id="KW-0472">Membrane</keyword>
<keyword evidence="3 6" id="KW-0812">Transmembrane</keyword>
<organism evidence="7 8">
    <name type="scientific">Bacillus thermotolerans</name>
    <name type="common">Quasibacillus thermotolerans</name>
    <dbReference type="NCBI Taxonomy" id="1221996"/>
    <lineage>
        <taxon>Bacteria</taxon>
        <taxon>Bacillati</taxon>
        <taxon>Bacillota</taxon>
        <taxon>Bacilli</taxon>
        <taxon>Bacillales</taxon>
        <taxon>Bacillaceae</taxon>
        <taxon>Bacillus</taxon>
    </lineage>
</organism>
<reference evidence="7" key="1">
    <citation type="submission" date="2015-02" db="EMBL/GenBank/DDBJ databases">
        <title>Genome Assembly of Bacillaceae bacterium MTCC 8252.</title>
        <authorList>
            <person name="Verma A."/>
            <person name="Khatri I."/>
            <person name="Mual P."/>
            <person name="Subramanian S."/>
            <person name="Krishnamurthi S."/>
        </authorList>
    </citation>
    <scope>NUCLEOTIDE SEQUENCE [LARGE SCALE GENOMIC DNA]</scope>
    <source>
        <strain evidence="7">MTCC 8252</strain>
    </source>
</reference>
<feature type="transmembrane region" description="Helical" evidence="6">
    <location>
        <begin position="55"/>
        <end position="77"/>
    </location>
</feature>
<dbReference type="EMBL" id="JWIR02000058">
    <property type="protein sequence ID" value="KKB36841.1"/>
    <property type="molecule type" value="Genomic_DNA"/>
</dbReference>
<keyword evidence="4 6" id="KW-1133">Transmembrane helix</keyword>
<feature type="transmembrane region" description="Helical" evidence="6">
    <location>
        <begin position="306"/>
        <end position="328"/>
    </location>
</feature>
<dbReference type="Pfam" id="PF01594">
    <property type="entry name" value="AI-2E_transport"/>
    <property type="match status" value="1"/>
</dbReference>
<evidence type="ECO:0000256" key="4">
    <source>
        <dbReference type="ARBA" id="ARBA00022989"/>
    </source>
</evidence>
<name>A0A0F5HU75_BACTR</name>
<dbReference type="PANTHER" id="PTHR21716:SF68">
    <property type="entry name" value="TRANSPORT PROTEIN YTVI-RELATED"/>
    <property type="match status" value="1"/>
</dbReference>
<dbReference type="STRING" id="1221996.QY95_02915"/>
<accession>A0A0F5HU75</accession>
<dbReference type="OrthoDB" id="9774361at2"/>
<dbReference type="Proteomes" id="UP000031563">
    <property type="component" value="Unassembled WGS sequence"/>
</dbReference>
<dbReference type="AlphaFoldDB" id="A0A0F5HU75"/>
<feature type="transmembrane region" description="Helical" evidence="6">
    <location>
        <begin position="266"/>
        <end position="286"/>
    </location>
</feature>
<evidence type="ECO:0000256" key="6">
    <source>
        <dbReference type="SAM" id="Phobius"/>
    </source>
</evidence>
<evidence type="ECO:0008006" key="9">
    <source>
        <dbReference type="Google" id="ProtNLM"/>
    </source>
</evidence>
<dbReference type="InterPro" id="IPR014227">
    <property type="entry name" value="YtvI-like"/>
</dbReference>
<comment type="subcellular location">
    <subcellularLocation>
        <location evidence="1">Membrane</location>
        <topology evidence="1">Multi-pass membrane protein</topology>
    </subcellularLocation>
</comment>
<gene>
    <name evidence="7" type="ORF">QY95_02915</name>
</gene>
<dbReference type="PANTHER" id="PTHR21716">
    <property type="entry name" value="TRANSMEMBRANE PROTEIN"/>
    <property type="match status" value="1"/>
</dbReference>
<dbReference type="GO" id="GO:0055085">
    <property type="term" value="P:transmembrane transport"/>
    <property type="evidence" value="ECO:0007669"/>
    <property type="project" value="TreeGrafter"/>
</dbReference>
<dbReference type="NCBIfam" id="TIGR02872">
    <property type="entry name" value="spore_ytvI"/>
    <property type="match status" value="1"/>
</dbReference>
<sequence length="343" mass="38996">MIKRWFTILVLVLLIIFLLPYSLPFVLALVTAILLENSVKWFMTRFKWPRFRAVLVTFILYVLFILLFVWFVVQLFVSQVVSLAQKAPAFANNFYEQSLKQFIRDSEQYFKSLPIDVFESFEQTLEDTLQSATQMLQGLVEWLFGLAAAIPGFLIEFLVYLIAVFLFSLELSRLRIKAERHLREATKEKIYLVTSQLNRAGVGFIKAQIFLSVATFVMAFVGLLILQVPYAALLSIVIVFVDILPILGTGSVLVPWAVFSFFQDNQFLGVGLIILFIVITVVRRTLEPKVYSSNMGISPLAALVSLFVGFKILGFIGFFVGPALVIVYDTLREAGIIKSKWKI</sequence>
<feature type="transmembrane region" description="Helical" evidence="6">
    <location>
        <begin position="6"/>
        <end position="35"/>
    </location>
</feature>
<evidence type="ECO:0000256" key="5">
    <source>
        <dbReference type="ARBA" id="ARBA00023136"/>
    </source>
</evidence>
<keyword evidence="8" id="KW-1185">Reference proteome</keyword>
<evidence type="ECO:0000313" key="7">
    <source>
        <dbReference type="EMBL" id="KKB36841.1"/>
    </source>
</evidence>
<evidence type="ECO:0000256" key="2">
    <source>
        <dbReference type="ARBA" id="ARBA00009773"/>
    </source>
</evidence>
<evidence type="ECO:0000313" key="8">
    <source>
        <dbReference type="Proteomes" id="UP000031563"/>
    </source>
</evidence>
<dbReference type="InterPro" id="IPR002549">
    <property type="entry name" value="AI-2E-like"/>
</dbReference>
<comment type="caution">
    <text evidence="7">The sequence shown here is derived from an EMBL/GenBank/DDBJ whole genome shotgun (WGS) entry which is preliminary data.</text>
</comment>
<dbReference type="GO" id="GO:0016020">
    <property type="term" value="C:membrane"/>
    <property type="evidence" value="ECO:0007669"/>
    <property type="project" value="UniProtKB-SubCell"/>
</dbReference>
<protein>
    <recommendedName>
        <fullName evidence="9">Sporulation integral membrane protein YtvI</fullName>
    </recommendedName>
</protein>
<feature type="transmembrane region" description="Helical" evidence="6">
    <location>
        <begin position="142"/>
        <end position="167"/>
    </location>
</feature>